<evidence type="ECO:0000313" key="3">
    <source>
        <dbReference type="Proteomes" id="UP000794436"/>
    </source>
</evidence>
<organism evidence="2 3">
    <name type="scientific">Pythium oligandrum</name>
    <name type="common">Mycoparasitic fungus</name>
    <dbReference type="NCBI Taxonomy" id="41045"/>
    <lineage>
        <taxon>Eukaryota</taxon>
        <taxon>Sar</taxon>
        <taxon>Stramenopiles</taxon>
        <taxon>Oomycota</taxon>
        <taxon>Peronosporomycetes</taxon>
        <taxon>Pythiales</taxon>
        <taxon>Pythiaceae</taxon>
        <taxon>Pythium</taxon>
    </lineage>
</organism>
<sequence>MEGEDPNDEDVDEGEEHSDSDGGSDNAAQDNAAEGSQTSEDEEDDEESEEEMDNDDMMIPKRMFKWLAFGLFSKTSSTSIESLSLKGFAFGQAQASILREVITASDPVGVMLQHVRRFESLSPTERTTIRLTAGADLKPITWGRRAEALKIAAPVEAIVRGTGSLDESTRFVFVPGHGFCRTEYVYRPNKRTRRDPEVSVRPTSAVKALYIKTHRDDTTSKPALLPVLELIGSSLIALRVKMPNIDEDFVRRVLSSSPGLQHLTLGNATLPTMAALDAAYDAGLPLHSLVLKACEIPEPELNTFLEKLSDPRHVVGKRLQQLRLGKDWRANLSEQTVHQLRTVLEQNTRLSYLCFYGLYRRDGDKSLVNEFTAARSLRSRHYQRQPSVSHFLAR</sequence>
<proteinExistence type="predicted"/>
<dbReference type="SUPFAM" id="SSF52047">
    <property type="entry name" value="RNI-like"/>
    <property type="match status" value="1"/>
</dbReference>
<feature type="region of interest" description="Disordered" evidence="1">
    <location>
        <begin position="1"/>
        <end position="57"/>
    </location>
</feature>
<comment type="caution">
    <text evidence="2">The sequence shown here is derived from an EMBL/GenBank/DDBJ whole genome shotgun (WGS) entry which is preliminary data.</text>
</comment>
<dbReference type="AlphaFoldDB" id="A0A8K1FH37"/>
<evidence type="ECO:0000256" key="1">
    <source>
        <dbReference type="SAM" id="MobiDB-lite"/>
    </source>
</evidence>
<dbReference type="Proteomes" id="UP000794436">
    <property type="component" value="Unassembled WGS sequence"/>
</dbReference>
<dbReference type="Gene3D" id="3.80.10.10">
    <property type="entry name" value="Ribonuclease Inhibitor"/>
    <property type="match status" value="1"/>
</dbReference>
<reference evidence="2" key="1">
    <citation type="submission" date="2019-03" db="EMBL/GenBank/DDBJ databases">
        <title>Long read genome sequence of the mycoparasitic Pythium oligandrum ATCC 38472 isolated from sugarbeet rhizosphere.</title>
        <authorList>
            <person name="Gaulin E."/>
        </authorList>
    </citation>
    <scope>NUCLEOTIDE SEQUENCE</scope>
    <source>
        <strain evidence="2">ATCC 38472_TT</strain>
    </source>
</reference>
<gene>
    <name evidence="2" type="ORF">Poli38472_004411</name>
</gene>
<keyword evidence="3" id="KW-1185">Reference proteome</keyword>
<protein>
    <submittedName>
        <fullName evidence="2">Uncharacterized protein</fullName>
    </submittedName>
</protein>
<feature type="compositionally biased region" description="Polar residues" evidence="1">
    <location>
        <begin position="21"/>
        <end position="38"/>
    </location>
</feature>
<evidence type="ECO:0000313" key="2">
    <source>
        <dbReference type="EMBL" id="TMW59342.1"/>
    </source>
</evidence>
<dbReference type="EMBL" id="SPLM01000109">
    <property type="protein sequence ID" value="TMW59342.1"/>
    <property type="molecule type" value="Genomic_DNA"/>
</dbReference>
<accession>A0A8K1FH37</accession>
<feature type="compositionally biased region" description="Acidic residues" evidence="1">
    <location>
        <begin position="1"/>
        <end position="18"/>
    </location>
</feature>
<feature type="compositionally biased region" description="Acidic residues" evidence="1">
    <location>
        <begin position="39"/>
        <end position="56"/>
    </location>
</feature>
<name>A0A8K1FH37_PYTOL</name>
<dbReference type="InterPro" id="IPR032675">
    <property type="entry name" value="LRR_dom_sf"/>
</dbReference>